<evidence type="ECO:0000256" key="3">
    <source>
        <dbReference type="ARBA" id="ARBA00011270"/>
    </source>
</evidence>
<comment type="subunit">
    <text evidence="3 9">Tetramer of two alpha and two beta chains.</text>
</comment>
<dbReference type="SUPFAM" id="SSF51366">
    <property type="entry name" value="Ribulose-phoshate binding barrel"/>
    <property type="match status" value="1"/>
</dbReference>
<dbReference type="GO" id="GO:0004834">
    <property type="term" value="F:tryptophan synthase activity"/>
    <property type="evidence" value="ECO:0007669"/>
    <property type="project" value="UniProtKB-UniRule"/>
</dbReference>
<keyword evidence="12" id="KW-1185">Reference proteome</keyword>
<name>H1CXQ8_9FIRM</name>
<dbReference type="OrthoDB" id="9804578at2"/>
<dbReference type="STRING" id="742743.HMPREF9453_00146"/>
<evidence type="ECO:0000256" key="2">
    <source>
        <dbReference type="ARBA" id="ARBA00004733"/>
    </source>
</evidence>
<dbReference type="InterPro" id="IPR018204">
    <property type="entry name" value="Trp_synthase_alpha_AS"/>
</dbReference>
<dbReference type="Pfam" id="PF00290">
    <property type="entry name" value="Trp_syntA"/>
    <property type="match status" value="1"/>
</dbReference>
<comment type="caution">
    <text evidence="11">The sequence shown here is derived from an EMBL/GenBank/DDBJ whole genome shotgun (WGS) entry which is preliminary data.</text>
</comment>
<dbReference type="EC" id="4.2.1.20" evidence="9"/>
<organism evidence="11 12">
    <name type="scientific">Dialister succinatiphilus YIT 11850</name>
    <dbReference type="NCBI Taxonomy" id="742743"/>
    <lineage>
        <taxon>Bacteria</taxon>
        <taxon>Bacillati</taxon>
        <taxon>Bacillota</taxon>
        <taxon>Negativicutes</taxon>
        <taxon>Veillonellales</taxon>
        <taxon>Veillonellaceae</taxon>
        <taxon>Dialister</taxon>
    </lineage>
</organism>
<evidence type="ECO:0000256" key="6">
    <source>
        <dbReference type="ARBA" id="ARBA00023141"/>
    </source>
</evidence>
<evidence type="ECO:0000256" key="10">
    <source>
        <dbReference type="RuleBase" id="RU003662"/>
    </source>
</evidence>
<dbReference type="InterPro" id="IPR013785">
    <property type="entry name" value="Aldolase_TIM"/>
</dbReference>
<dbReference type="CDD" id="cd04724">
    <property type="entry name" value="Tryptophan_synthase_alpha"/>
    <property type="match status" value="1"/>
</dbReference>
<comment type="similarity">
    <text evidence="9 10">Belongs to the TrpA family.</text>
</comment>
<keyword evidence="7 9" id="KW-0456">Lyase</keyword>
<proteinExistence type="inferred from homology"/>
<evidence type="ECO:0000313" key="11">
    <source>
        <dbReference type="EMBL" id="EHO63937.1"/>
    </source>
</evidence>
<dbReference type="Gene3D" id="3.20.20.70">
    <property type="entry name" value="Aldolase class I"/>
    <property type="match status" value="1"/>
</dbReference>
<comment type="pathway">
    <text evidence="2 9">Amino-acid biosynthesis; L-tryptophan biosynthesis; L-tryptophan from chorismate: step 5/5.</text>
</comment>
<evidence type="ECO:0000256" key="5">
    <source>
        <dbReference type="ARBA" id="ARBA00022822"/>
    </source>
</evidence>
<evidence type="ECO:0000256" key="4">
    <source>
        <dbReference type="ARBA" id="ARBA00022605"/>
    </source>
</evidence>
<dbReference type="RefSeq" id="WP_008858652.1">
    <property type="nucleotide sequence ID" value="NZ_JH591187.1"/>
</dbReference>
<dbReference type="Proteomes" id="UP000003277">
    <property type="component" value="Unassembled WGS sequence"/>
</dbReference>
<feature type="active site" description="Proton acceptor" evidence="9">
    <location>
        <position position="44"/>
    </location>
</feature>
<dbReference type="HAMAP" id="MF_00131">
    <property type="entry name" value="Trp_synth_alpha"/>
    <property type="match status" value="1"/>
</dbReference>
<comment type="catalytic activity">
    <reaction evidence="8 9">
        <text>(1S,2R)-1-C-(indol-3-yl)glycerol 3-phosphate + L-serine = D-glyceraldehyde 3-phosphate + L-tryptophan + H2O</text>
        <dbReference type="Rhea" id="RHEA:10532"/>
        <dbReference type="ChEBI" id="CHEBI:15377"/>
        <dbReference type="ChEBI" id="CHEBI:33384"/>
        <dbReference type="ChEBI" id="CHEBI:57912"/>
        <dbReference type="ChEBI" id="CHEBI:58866"/>
        <dbReference type="ChEBI" id="CHEBI:59776"/>
        <dbReference type="EC" id="4.2.1.20"/>
    </reaction>
</comment>
<protein>
    <recommendedName>
        <fullName evidence="9">Tryptophan synthase alpha chain</fullName>
        <ecNumber evidence="9">4.2.1.20</ecNumber>
    </recommendedName>
</protein>
<evidence type="ECO:0000256" key="1">
    <source>
        <dbReference type="ARBA" id="ARBA00003365"/>
    </source>
</evidence>
<dbReference type="InterPro" id="IPR011060">
    <property type="entry name" value="RibuloseP-bd_barrel"/>
</dbReference>
<dbReference type="PATRIC" id="fig|742743.3.peg.154"/>
<accession>H1CXQ8</accession>
<dbReference type="PANTHER" id="PTHR43406">
    <property type="entry name" value="TRYPTOPHAN SYNTHASE, ALPHA CHAIN"/>
    <property type="match status" value="1"/>
</dbReference>
<keyword evidence="4 9" id="KW-0028">Amino-acid biosynthesis</keyword>
<evidence type="ECO:0000256" key="9">
    <source>
        <dbReference type="HAMAP-Rule" id="MF_00131"/>
    </source>
</evidence>
<dbReference type="InterPro" id="IPR002028">
    <property type="entry name" value="Trp_synthase_suA"/>
</dbReference>
<dbReference type="eggNOG" id="COG0159">
    <property type="taxonomic scope" value="Bacteria"/>
</dbReference>
<dbReference type="AlphaFoldDB" id="H1CXQ8"/>
<dbReference type="PROSITE" id="PS00167">
    <property type="entry name" value="TRP_SYNTHASE_ALPHA"/>
    <property type="match status" value="1"/>
</dbReference>
<feature type="active site" description="Proton acceptor" evidence="9">
    <location>
        <position position="55"/>
    </location>
</feature>
<dbReference type="HOGENOM" id="CLU_016734_0_0_9"/>
<dbReference type="FunFam" id="3.20.20.70:FF:000037">
    <property type="entry name" value="Tryptophan synthase alpha chain"/>
    <property type="match status" value="1"/>
</dbReference>
<evidence type="ECO:0000256" key="8">
    <source>
        <dbReference type="ARBA" id="ARBA00049047"/>
    </source>
</evidence>
<dbReference type="UniPathway" id="UPA00035">
    <property type="reaction ID" value="UER00044"/>
</dbReference>
<evidence type="ECO:0000313" key="12">
    <source>
        <dbReference type="Proteomes" id="UP000003277"/>
    </source>
</evidence>
<comment type="function">
    <text evidence="1 9">The alpha subunit is responsible for the aldol cleavage of indoleglycerol phosphate to indole and glyceraldehyde 3-phosphate.</text>
</comment>
<keyword evidence="5 9" id="KW-0822">Tryptophan biosynthesis</keyword>
<gene>
    <name evidence="9" type="primary">trpA</name>
    <name evidence="11" type="ORF">HMPREF9453_00146</name>
</gene>
<dbReference type="GO" id="GO:0005829">
    <property type="term" value="C:cytosol"/>
    <property type="evidence" value="ECO:0007669"/>
    <property type="project" value="TreeGrafter"/>
</dbReference>
<evidence type="ECO:0000256" key="7">
    <source>
        <dbReference type="ARBA" id="ARBA00023239"/>
    </source>
</evidence>
<keyword evidence="6 9" id="KW-0057">Aromatic amino acid biosynthesis</keyword>
<sequence>MSHINEAFKNGKALIAFLTTGTPSIEDTVRYVLDMEKAGATLIELGVPFSDPIADGPVIMEADVKALKNGIHLPQVMETVKEIRKHTAIPIVLLTYYNPVFRYPADRFFQEAKEIGIDGVIIPDLPGEEQQEIRPLADENGVDIIQMVAPTSEDRIRSNVKNATGFVYVVSSMGVTGMRGSIQTDLEDIIRVIKETTDTPVAIGFGIHTPKQAKEMAALADGVITGSGVVDIINKEGNKADQDLMDYIGGLKKAIG</sequence>
<dbReference type="EMBL" id="ADLT01000003">
    <property type="protein sequence ID" value="EHO63937.1"/>
    <property type="molecule type" value="Genomic_DNA"/>
</dbReference>
<dbReference type="PANTHER" id="PTHR43406:SF1">
    <property type="entry name" value="TRYPTOPHAN SYNTHASE ALPHA CHAIN, CHLOROPLASTIC"/>
    <property type="match status" value="1"/>
</dbReference>
<reference evidence="11 12" key="1">
    <citation type="submission" date="2011-11" db="EMBL/GenBank/DDBJ databases">
        <title>The Genome Sequence of Dialister succinatiphilus YIT 11850.</title>
        <authorList>
            <consortium name="The Broad Institute Genome Sequencing Platform"/>
            <person name="Earl A."/>
            <person name="Ward D."/>
            <person name="Feldgarden M."/>
            <person name="Gevers D."/>
            <person name="Morotomi M."/>
            <person name="Young S.K."/>
            <person name="Zeng Q."/>
            <person name="Gargeya S."/>
            <person name="Fitzgerald M."/>
            <person name="Haas B."/>
            <person name="Abouelleil A."/>
            <person name="Alvarado L."/>
            <person name="Arachchi H.M."/>
            <person name="Berlin A."/>
            <person name="Brown A."/>
            <person name="Chapman S.B."/>
            <person name="Dunbar C."/>
            <person name="Gearin G."/>
            <person name="Goldberg J."/>
            <person name="Griggs A."/>
            <person name="Gujja S."/>
            <person name="Heiman D."/>
            <person name="Howarth C."/>
            <person name="Lui A."/>
            <person name="MacDonald P.J.P."/>
            <person name="Montmayeur A."/>
            <person name="Murphy C."/>
            <person name="Neiman D."/>
            <person name="Pearson M."/>
            <person name="Priest M."/>
            <person name="Roberts A."/>
            <person name="Saif S."/>
            <person name="Shea T."/>
            <person name="Sisk P."/>
            <person name="Stolte C."/>
            <person name="Sykes S."/>
            <person name="Wortman J."/>
            <person name="Nusbaum C."/>
            <person name="Birren B."/>
        </authorList>
    </citation>
    <scope>NUCLEOTIDE SEQUENCE [LARGE SCALE GENOMIC DNA]</scope>
    <source>
        <strain evidence="11 12">YIT 11850</strain>
    </source>
</reference>
<dbReference type="NCBIfam" id="TIGR00262">
    <property type="entry name" value="trpA"/>
    <property type="match status" value="1"/>
</dbReference>